<dbReference type="PROSITE" id="PS50056">
    <property type="entry name" value="TYR_PHOSPHATASE_2"/>
    <property type="match status" value="1"/>
</dbReference>
<evidence type="ECO:0000259" key="4">
    <source>
        <dbReference type="PROSITE" id="PS50056"/>
    </source>
</evidence>
<proteinExistence type="inferred from homology"/>
<feature type="region of interest" description="Disordered" evidence="2">
    <location>
        <begin position="152"/>
        <end position="199"/>
    </location>
</feature>
<dbReference type="GO" id="GO:0004725">
    <property type="term" value="F:protein tyrosine phosphatase activity"/>
    <property type="evidence" value="ECO:0007669"/>
    <property type="project" value="InterPro"/>
</dbReference>
<evidence type="ECO:0000313" key="5">
    <source>
        <dbReference type="EMBL" id="ORZ12404.1"/>
    </source>
</evidence>
<reference evidence="5 6" key="1">
    <citation type="submission" date="2016-07" db="EMBL/GenBank/DDBJ databases">
        <title>Pervasive Adenine N6-methylation of Active Genes in Fungi.</title>
        <authorList>
            <consortium name="DOE Joint Genome Institute"/>
            <person name="Mondo S.J."/>
            <person name="Dannebaum R.O."/>
            <person name="Kuo R.C."/>
            <person name="Labutti K."/>
            <person name="Haridas S."/>
            <person name="Kuo A."/>
            <person name="Salamov A."/>
            <person name="Ahrendt S.R."/>
            <person name="Lipzen A."/>
            <person name="Sullivan W."/>
            <person name="Andreopoulos W.B."/>
            <person name="Clum A."/>
            <person name="Lindquist E."/>
            <person name="Daum C."/>
            <person name="Ramamoorthy G.K."/>
            <person name="Gryganskyi A."/>
            <person name="Culley D."/>
            <person name="Magnuson J.K."/>
            <person name="James T.Y."/>
            <person name="O'Malley M.A."/>
            <person name="Stajich J.E."/>
            <person name="Spatafora J.W."/>
            <person name="Visel A."/>
            <person name="Grigoriev I.V."/>
        </authorList>
    </citation>
    <scope>NUCLEOTIDE SEQUENCE [LARGE SCALE GENOMIC DNA]</scope>
    <source>
        <strain evidence="5 6">NRRL 1336</strain>
    </source>
</reference>
<evidence type="ECO:0000259" key="3">
    <source>
        <dbReference type="PROSITE" id="PS50055"/>
    </source>
</evidence>
<evidence type="ECO:0000313" key="6">
    <source>
        <dbReference type="Proteomes" id="UP000193560"/>
    </source>
</evidence>
<dbReference type="PANTHER" id="PTHR19134">
    <property type="entry name" value="RECEPTOR-TYPE TYROSINE-PROTEIN PHOSPHATASE"/>
    <property type="match status" value="1"/>
</dbReference>
<keyword evidence="6" id="KW-1185">Reference proteome</keyword>
<dbReference type="SMART" id="SM00194">
    <property type="entry name" value="PTPc"/>
    <property type="match status" value="1"/>
</dbReference>
<dbReference type="InterPro" id="IPR016130">
    <property type="entry name" value="Tyr_Pase_AS"/>
</dbReference>
<dbReference type="SUPFAM" id="SSF52799">
    <property type="entry name" value="(Phosphotyrosine protein) phosphatases II"/>
    <property type="match status" value="1"/>
</dbReference>
<dbReference type="InterPro" id="IPR050348">
    <property type="entry name" value="Protein-Tyr_Phosphatase"/>
</dbReference>
<dbReference type="Pfam" id="PF00102">
    <property type="entry name" value="Y_phosphatase"/>
    <property type="match status" value="2"/>
</dbReference>
<evidence type="ECO:0000256" key="1">
    <source>
        <dbReference type="ARBA" id="ARBA00009649"/>
    </source>
</evidence>
<dbReference type="PROSITE" id="PS00383">
    <property type="entry name" value="TYR_PHOSPHATASE_1"/>
    <property type="match status" value="1"/>
</dbReference>
<organism evidence="5 6">
    <name type="scientific">Absidia repens</name>
    <dbReference type="NCBI Taxonomy" id="90262"/>
    <lineage>
        <taxon>Eukaryota</taxon>
        <taxon>Fungi</taxon>
        <taxon>Fungi incertae sedis</taxon>
        <taxon>Mucoromycota</taxon>
        <taxon>Mucoromycotina</taxon>
        <taxon>Mucoromycetes</taxon>
        <taxon>Mucorales</taxon>
        <taxon>Cunninghamellaceae</taxon>
        <taxon>Absidia</taxon>
    </lineage>
</organism>
<dbReference type="Proteomes" id="UP000193560">
    <property type="component" value="Unassembled WGS sequence"/>
</dbReference>
<dbReference type="PRINTS" id="PR00700">
    <property type="entry name" value="PRTYPHPHTASE"/>
</dbReference>
<dbReference type="STRING" id="90262.A0A1X2IA33"/>
<dbReference type="InterPro" id="IPR029021">
    <property type="entry name" value="Prot-tyrosine_phosphatase-like"/>
</dbReference>
<dbReference type="InterPro" id="IPR000242">
    <property type="entry name" value="PTP_cat"/>
</dbReference>
<dbReference type="PANTHER" id="PTHR19134:SF449">
    <property type="entry name" value="TYROSINE-PROTEIN PHOSPHATASE 1"/>
    <property type="match status" value="1"/>
</dbReference>
<dbReference type="EMBL" id="MCGE01000019">
    <property type="protein sequence ID" value="ORZ12404.1"/>
    <property type="molecule type" value="Genomic_DNA"/>
</dbReference>
<dbReference type="AlphaFoldDB" id="A0A1X2IA33"/>
<gene>
    <name evidence="5" type="ORF">BCR42DRAFT_420546</name>
</gene>
<dbReference type="Gene3D" id="3.90.190.10">
    <property type="entry name" value="Protein tyrosine phosphatase superfamily"/>
    <property type="match status" value="1"/>
</dbReference>
<comment type="caution">
    <text evidence="5">The sequence shown here is derived from an EMBL/GenBank/DDBJ whole genome shotgun (WGS) entry which is preliminary data.</text>
</comment>
<feature type="compositionally biased region" description="Acidic residues" evidence="2">
    <location>
        <begin position="155"/>
        <end position="167"/>
    </location>
</feature>
<evidence type="ECO:0000256" key="2">
    <source>
        <dbReference type="SAM" id="MobiDB-lite"/>
    </source>
</evidence>
<feature type="domain" description="Tyrosine-protein phosphatase" evidence="3">
    <location>
        <begin position="21"/>
        <end position="369"/>
    </location>
</feature>
<feature type="compositionally biased region" description="Polar residues" evidence="2">
    <location>
        <begin position="189"/>
        <end position="199"/>
    </location>
</feature>
<dbReference type="PROSITE" id="PS50055">
    <property type="entry name" value="TYR_PHOSPHATASE_PTP"/>
    <property type="match status" value="1"/>
</dbReference>
<accession>A0A1X2IA33</accession>
<sequence>MTMATEQQRQQHIMHHYKVLTDRQARRLEHSQNAASHDNPFSQSIAHSHDQHNRYCDIIPYNATRVTLTQSDLGPTGTTAGYINASWVSFDQRKRYIAAQGPLPSTCGDFWRMVLEHGVKMIVCLTPEVENGRNKCAAYWPRSMDQEARFTLTSEQDDDEDDDDDQDDPRGGGGARRRRSFGHHLLYNKNGSHHTSTGRPTWTMQVKYTQPEYMDQDAACIIRPLEVSCYRHDHGGSSQKMASATVHQLHFLGWADHGVPQQTHSLNALVQLTNRLQPQPSDSELPPPMVVHCSAGCGRTGTFCVVDTGLTWLGEMKQGNNKSNNNNGNQRMATMDPIYQMTDTFRQQRTTMVQTPAQYLFCYRAIWDQLQRLD</sequence>
<dbReference type="OrthoDB" id="6058203at2759"/>
<dbReference type="SMART" id="SM00404">
    <property type="entry name" value="PTPc_motif"/>
    <property type="match status" value="1"/>
</dbReference>
<dbReference type="InterPro" id="IPR003595">
    <property type="entry name" value="Tyr_Pase_cat"/>
</dbReference>
<protein>
    <submittedName>
        <fullName evidence="5">Protein-tyrosine phosphatase-like protein</fullName>
    </submittedName>
</protein>
<feature type="domain" description="Tyrosine specific protein phosphatases" evidence="4">
    <location>
        <begin position="267"/>
        <end position="360"/>
    </location>
</feature>
<dbReference type="InterPro" id="IPR000387">
    <property type="entry name" value="Tyr_Pase_dom"/>
</dbReference>
<name>A0A1X2IA33_9FUNG</name>
<comment type="similarity">
    <text evidence="1">Belongs to the protein-tyrosine phosphatase family. Non-receptor class subfamily.</text>
</comment>